<dbReference type="Proteomes" id="UP000020492">
    <property type="component" value="Unassembled WGS sequence"/>
</dbReference>
<evidence type="ECO:0000313" key="1">
    <source>
        <dbReference type="EMBL" id="EYB67278.1"/>
    </source>
</evidence>
<comment type="caution">
    <text evidence="1">The sequence shown here is derived from an EMBL/GenBank/DDBJ whole genome shotgun (WGS) entry which is preliminary data.</text>
</comment>
<dbReference type="STRING" id="1476583.DEIPH_ctg045orf0007"/>
<dbReference type="OrthoDB" id="10015150at2"/>
<keyword evidence="2" id="KW-1185">Reference proteome</keyword>
<organism evidence="1 2">
    <name type="scientific">Deinococcus phoenicis</name>
    <dbReference type="NCBI Taxonomy" id="1476583"/>
    <lineage>
        <taxon>Bacteria</taxon>
        <taxon>Thermotogati</taxon>
        <taxon>Deinococcota</taxon>
        <taxon>Deinococci</taxon>
        <taxon>Deinococcales</taxon>
        <taxon>Deinococcaceae</taxon>
        <taxon>Deinococcus</taxon>
    </lineage>
</organism>
<reference evidence="1 2" key="1">
    <citation type="submission" date="2014-03" db="EMBL/GenBank/DDBJ databases">
        <title>Draft genome sequence of Deinococcus phoenicis 1P10ME.</title>
        <authorList>
            <person name="Stepanov V.G."/>
            <person name="Vaishampayan P."/>
            <person name="Venkateswaran K."/>
            <person name="Fox G.E."/>
        </authorList>
    </citation>
    <scope>NUCLEOTIDE SEQUENCE [LARGE SCALE GENOMIC DNA]</scope>
    <source>
        <strain evidence="1 2">1P10ME</strain>
    </source>
</reference>
<evidence type="ECO:0000313" key="2">
    <source>
        <dbReference type="Proteomes" id="UP000020492"/>
    </source>
</evidence>
<protein>
    <submittedName>
        <fullName evidence="1">Uncharacterized protein</fullName>
    </submittedName>
</protein>
<dbReference type="EMBL" id="JHAC01000043">
    <property type="protein sequence ID" value="EYB67278.1"/>
    <property type="molecule type" value="Genomic_DNA"/>
</dbReference>
<sequence>MNELTAEQIRELLEGATPGVWEVEPDTDIWWLITRRGRPATLSLAEGIDRADAHLMAASPTLAHTALSALARAEAAERRSALLEYDNDGHQQYLAALLSDLPEGNARDRLARLLAAWGQEPGQSAYVPRGELDAALERERGLREELAWYGEQARLCRLIHSEGDAGRHALAADGGQRARIALAPAQAGETDAAGRGET</sequence>
<dbReference type="PATRIC" id="fig|1476583.3.peg.2670"/>
<accession>A0A016QMH5</accession>
<dbReference type="RefSeq" id="WP_034358906.1">
    <property type="nucleotide sequence ID" value="NZ_JHAC01000043.1"/>
</dbReference>
<proteinExistence type="predicted"/>
<gene>
    <name evidence="1" type="ORF">DEIPH_ctg045orf0007</name>
</gene>
<name>A0A016QMH5_9DEIO</name>
<dbReference type="AlphaFoldDB" id="A0A016QMH5"/>